<dbReference type="PIRSF" id="PIRSF000887">
    <property type="entry name" value="Pesterase_MJ0037"/>
    <property type="match status" value="1"/>
</dbReference>
<sequence length="212" mass="23096">MAWAGSRLWLCPDRAAFWPEGRVLLVADFHLGKAHSFRRWGVPVPGGTTQQNLARLGALIDEWQAEEVVFLGDFLHSARARTGPGVATFATWRAARPALRLTLVRGNHDERAGDPPDEAGLQVVDEPHACGPFALSHHPKRLAGTHVVAGHWHPAAVVGGTGFDRLRLPAFHLHQDVLVLPSFGEFTGLKVIARQAGDQCFVTDGVQVLRLP</sequence>
<dbReference type="GO" id="GO:0004519">
    <property type="term" value="F:endonuclease activity"/>
    <property type="evidence" value="ECO:0007669"/>
    <property type="project" value="UniProtKB-KW"/>
</dbReference>
<dbReference type="InterPro" id="IPR029052">
    <property type="entry name" value="Metallo-depent_PP-like"/>
</dbReference>
<evidence type="ECO:0000313" key="3">
    <source>
        <dbReference type="Proteomes" id="UP001371218"/>
    </source>
</evidence>
<dbReference type="PANTHER" id="PTHR39323">
    <property type="entry name" value="BLR1149 PROTEIN"/>
    <property type="match status" value="1"/>
</dbReference>
<evidence type="ECO:0000259" key="1">
    <source>
        <dbReference type="Pfam" id="PF00149"/>
    </source>
</evidence>
<dbReference type="SUPFAM" id="SSF56300">
    <property type="entry name" value="Metallo-dependent phosphatases"/>
    <property type="match status" value="1"/>
</dbReference>
<dbReference type="Pfam" id="PF00149">
    <property type="entry name" value="Metallophos"/>
    <property type="match status" value="1"/>
</dbReference>
<keyword evidence="2" id="KW-0436">Ligase</keyword>
<gene>
    <name evidence="2" type="primary">pdeM</name>
    <name evidence="2" type="ORF">AACH06_04725</name>
</gene>
<accession>A0ABU9BLZ0</accession>
<dbReference type="EC" id="3.1.-.-" evidence="2"/>
<dbReference type="InterPro" id="IPR024173">
    <property type="entry name" value="Pesterase_MJ0037-like"/>
</dbReference>
<keyword evidence="2" id="KW-0540">Nuclease</keyword>
<feature type="domain" description="Calcineurin-like phosphoesterase" evidence="1">
    <location>
        <begin position="22"/>
        <end position="119"/>
    </location>
</feature>
<protein>
    <submittedName>
        <fullName evidence="2">Ligase-associated DNA damage response endonuclease PdeM</fullName>
        <ecNumber evidence="2">3.1.-.-</ecNumber>
    </submittedName>
</protein>
<dbReference type="GO" id="GO:0016787">
    <property type="term" value="F:hydrolase activity"/>
    <property type="evidence" value="ECO:0007669"/>
    <property type="project" value="UniProtKB-KW"/>
</dbReference>
<dbReference type="Proteomes" id="UP001371218">
    <property type="component" value="Unassembled WGS sequence"/>
</dbReference>
<dbReference type="GO" id="GO:0016874">
    <property type="term" value="F:ligase activity"/>
    <property type="evidence" value="ECO:0007669"/>
    <property type="project" value="UniProtKB-KW"/>
</dbReference>
<reference evidence="2 3" key="1">
    <citation type="submission" date="2024-04" db="EMBL/GenBank/DDBJ databases">
        <title>Novel species of the genus Ideonella isolated from streams.</title>
        <authorList>
            <person name="Lu H."/>
        </authorList>
    </citation>
    <scope>NUCLEOTIDE SEQUENCE [LARGE SCALE GENOMIC DNA]</scope>
    <source>
        <strain evidence="2 3">DXS29W</strain>
    </source>
</reference>
<dbReference type="InterPro" id="IPR004843">
    <property type="entry name" value="Calcineurin-like_PHP"/>
</dbReference>
<organism evidence="2 3">
    <name type="scientific">Ideonella lacteola</name>
    <dbReference type="NCBI Taxonomy" id="2984193"/>
    <lineage>
        <taxon>Bacteria</taxon>
        <taxon>Pseudomonadati</taxon>
        <taxon>Pseudomonadota</taxon>
        <taxon>Betaproteobacteria</taxon>
        <taxon>Burkholderiales</taxon>
        <taxon>Sphaerotilaceae</taxon>
        <taxon>Ideonella</taxon>
    </lineage>
</organism>
<proteinExistence type="predicted"/>
<dbReference type="RefSeq" id="WP_341424687.1">
    <property type="nucleotide sequence ID" value="NZ_JBBUTG010000002.1"/>
</dbReference>
<evidence type="ECO:0000313" key="2">
    <source>
        <dbReference type="EMBL" id="MEK8030119.1"/>
    </source>
</evidence>
<keyword evidence="2" id="KW-0255">Endonuclease</keyword>
<dbReference type="InterPro" id="IPR026336">
    <property type="entry name" value="PdeM-like"/>
</dbReference>
<dbReference type="PANTHER" id="PTHR39323:SF1">
    <property type="entry name" value="BLR1149 PROTEIN"/>
    <property type="match status" value="1"/>
</dbReference>
<keyword evidence="2" id="KW-0378">Hydrolase</keyword>
<dbReference type="Gene3D" id="3.60.21.10">
    <property type="match status" value="1"/>
</dbReference>
<name>A0ABU9BLZ0_9BURK</name>
<dbReference type="EMBL" id="JBBUTG010000002">
    <property type="protein sequence ID" value="MEK8030119.1"/>
    <property type="molecule type" value="Genomic_DNA"/>
</dbReference>
<dbReference type="NCBIfam" id="TIGR04123">
    <property type="entry name" value="P_estr_lig_assc"/>
    <property type="match status" value="1"/>
</dbReference>
<comment type="caution">
    <text evidence="2">The sequence shown here is derived from an EMBL/GenBank/DDBJ whole genome shotgun (WGS) entry which is preliminary data.</text>
</comment>
<keyword evidence="3" id="KW-1185">Reference proteome</keyword>